<dbReference type="SUPFAM" id="SSF53098">
    <property type="entry name" value="Ribonuclease H-like"/>
    <property type="match status" value="1"/>
</dbReference>
<protein>
    <recommendedName>
        <fullName evidence="3">Exonuclease domain-containing protein</fullName>
    </recommendedName>
</protein>
<evidence type="ECO:0000313" key="1">
    <source>
        <dbReference type="EMBL" id="UBZ25561.1"/>
    </source>
</evidence>
<dbReference type="InterPro" id="IPR036397">
    <property type="entry name" value="RNaseH_sf"/>
</dbReference>
<accession>A0AAE8Y0N6</accession>
<evidence type="ECO:0008006" key="3">
    <source>
        <dbReference type="Google" id="ProtNLM"/>
    </source>
</evidence>
<dbReference type="GO" id="GO:0003676">
    <property type="term" value="F:nucleic acid binding"/>
    <property type="evidence" value="ECO:0007669"/>
    <property type="project" value="InterPro"/>
</dbReference>
<dbReference type="Gene3D" id="3.30.420.10">
    <property type="entry name" value="Ribonuclease H-like superfamily/Ribonuclease H"/>
    <property type="match status" value="1"/>
</dbReference>
<dbReference type="InterPro" id="IPR012337">
    <property type="entry name" value="RNaseH-like_sf"/>
</dbReference>
<reference evidence="1" key="1">
    <citation type="journal article" date="2021" name="Viruses">
        <title>Identification and Full Characterisation of Two Novel Crustacean Infecting Members of the Family Nudiviridae Provides Support for Two Subfamilies.</title>
        <authorList>
            <person name="Bateman K.S."/>
            <person name="Kerr R."/>
            <person name="Stentiford G.D."/>
            <person name="Bean T.P."/>
            <person name="Hooper C."/>
            <person name="Van Eynde B."/>
            <person name="Delbare D."/>
            <person name="Bojko J."/>
            <person name="Christiaens O."/>
            <person name="Taning C.N.T."/>
            <person name="Smagghe G."/>
            <person name="van Oers M.M."/>
            <person name="van Aerle R."/>
        </authorList>
    </citation>
    <scope>NUCLEOTIDE SEQUENCE</scope>
    <source>
        <strain evidence="1">AN1</strain>
    </source>
</reference>
<name>A0AAE8Y0N6_9VIRU</name>
<dbReference type="Proteomes" id="UP000831195">
    <property type="component" value="Segment"/>
</dbReference>
<evidence type="ECO:0000313" key="2">
    <source>
        <dbReference type="Proteomes" id="UP000831195"/>
    </source>
</evidence>
<dbReference type="EMBL" id="MZ311577">
    <property type="protein sequence ID" value="UBZ25561.1"/>
    <property type="molecule type" value="Genomic_DNA"/>
</dbReference>
<gene>
    <name evidence="1" type="ORF">CcNV_076</name>
</gene>
<organism evidence="1 2">
    <name type="scientific">Crangon crangon nudivirus</name>
    <dbReference type="NCBI Taxonomy" id="2880838"/>
    <lineage>
        <taxon>Viruses</taxon>
        <taxon>Viruses incertae sedis</taxon>
        <taxon>Naldaviricetes</taxon>
        <taxon>Lefavirales</taxon>
        <taxon>Nudiviridae</taxon>
        <taxon>Gammanudivirus</taxon>
        <taxon>Gammanudivirus cracrangonis</taxon>
    </lineage>
</organism>
<keyword evidence="2" id="KW-1185">Reference proteome</keyword>
<sequence length="239" mass="28176">MLSYRKMAPNLYSIGFTINSHSYRTIEQSLITVLTANLKPLPWQPCNQCHQSYSRNETFIFCDIEPSSIIGRMENGSIFIPCIRELACCAVPATVYLDTAMTMDDVFLQADVTVLKDLTTHYEYIQQFLKICQRYPNPIIVAHNGHNFDFIILKAYATRYLENSTDREYIYKLDTFDTYWFSRKTVPKINPQTNSSLFWHYIDEYPQCSEYRHNVHTAEYDTRMLMCWFKQVISTLRVI</sequence>
<proteinExistence type="predicted"/>